<dbReference type="PANTHER" id="PTHR43008">
    <property type="entry name" value="BENZIL REDUCTASE"/>
    <property type="match status" value="1"/>
</dbReference>
<dbReference type="RefSeq" id="XP_016209886.1">
    <property type="nucleotide sequence ID" value="XM_016362251.1"/>
</dbReference>
<dbReference type="SUPFAM" id="SSF51735">
    <property type="entry name" value="NAD(P)-binding Rossmann-fold domains"/>
    <property type="match status" value="1"/>
</dbReference>
<evidence type="ECO:0000256" key="1">
    <source>
        <dbReference type="ARBA" id="ARBA00006484"/>
    </source>
</evidence>
<dbReference type="GeneID" id="27316342"/>
<dbReference type="Proteomes" id="UP000053259">
    <property type="component" value="Unassembled WGS sequence"/>
</dbReference>
<dbReference type="HOGENOM" id="CLU_010194_1_1_1"/>
<dbReference type="AlphaFoldDB" id="A0A0D1YGW1"/>
<accession>A0A0D1YGW1</accession>
<dbReference type="PRINTS" id="PR00081">
    <property type="entry name" value="GDHRDH"/>
</dbReference>
<organism evidence="5 6">
    <name type="scientific">Verruconis gallopava</name>
    <dbReference type="NCBI Taxonomy" id="253628"/>
    <lineage>
        <taxon>Eukaryota</taxon>
        <taxon>Fungi</taxon>
        <taxon>Dikarya</taxon>
        <taxon>Ascomycota</taxon>
        <taxon>Pezizomycotina</taxon>
        <taxon>Dothideomycetes</taxon>
        <taxon>Pleosporomycetidae</taxon>
        <taxon>Venturiales</taxon>
        <taxon>Sympoventuriaceae</taxon>
        <taxon>Verruconis</taxon>
    </lineage>
</organism>
<dbReference type="STRING" id="253628.A0A0D1YGW1"/>
<dbReference type="OrthoDB" id="1669814at2759"/>
<proteinExistence type="inferred from homology"/>
<dbReference type="Pfam" id="PF13561">
    <property type="entry name" value="adh_short_C2"/>
    <property type="match status" value="1"/>
</dbReference>
<evidence type="ECO:0000313" key="5">
    <source>
        <dbReference type="EMBL" id="KIW00017.1"/>
    </source>
</evidence>
<keyword evidence="3" id="KW-0560">Oxidoreductase</keyword>
<name>A0A0D1YGW1_9PEZI</name>
<dbReference type="PRINTS" id="PR00080">
    <property type="entry name" value="SDRFAMILY"/>
</dbReference>
<comment type="similarity">
    <text evidence="1">Belongs to the short-chain dehydrogenases/reductases (SDR) family.</text>
</comment>
<dbReference type="InterPro" id="IPR036291">
    <property type="entry name" value="NAD(P)-bd_dom_sf"/>
</dbReference>
<protein>
    <submittedName>
        <fullName evidence="5">Uncharacterized protein</fullName>
    </submittedName>
</protein>
<feature type="region of interest" description="Disordered" evidence="4">
    <location>
        <begin position="1"/>
        <end position="71"/>
    </location>
</feature>
<dbReference type="VEuPathDB" id="FungiDB:PV09_08369"/>
<dbReference type="Gene3D" id="3.40.50.720">
    <property type="entry name" value="NAD(P)-binding Rossmann-like Domain"/>
    <property type="match status" value="1"/>
</dbReference>
<dbReference type="InterPro" id="IPR002347">
    <property type="entry name" value="SDR_fam"/>
</dbReference>
<evidence type="ECO:0000256" key="2">
    <source>
        <dbReference type="ARBA" id="ARBA00022857"/>
    </source>
</evidence>
<evidence type="ECO:0000313" key="6">
    <source>
        <dbReference type="Proteomes" id="UP000053259"/>
    </source>
</evidence>
<dbReference type="InParanoid" id="A0A0D1YGW1"/>
<evidence type="ECO:0000256" key="3">
    <source>
        <dbReference type="ARBA" id="ARBA00023002"/>
    </source>
</evidence>
<dbReference type="GO" id="GO:0016616">
    <property type="term" value="F:oxidoreductase activity, acting on the CH-OH group of donors, NAD or NADP as acceptor"/>
    <property type="evidence" value="ECO:0007669"/>
    <property type="project" value="UniProtKB-ARBA"/>
</dbReference>
<dbReference type="EMBL" id="KN847568">
    <property type="protein sequence ID" value="KIW00017.1"/>
    <property type="molecule type" value="Genomic_DNA"/>
</dbReference>
<gene>
    <name evidence="5" type="ORF">PV09_08369</name>
</gene>
<dbReference type="PROSITE" id="PS00061">
    <property type="entry name" value="ADH_SHORT"/>
    <property type="match status" value="1"/>
</dbReference>
<reference evidence="5 6" key="1">
    <citation type="submission" date="2015-01" db="EMBL/GenBank/DDBJ databases">
        <title>The Genome Sequence of Ochroconis gallopava CBS43764.</title>
        <authorList>
            <consortium name="The Broad Institute Genomics Platform"/>
            <person name="Cuomo C."/>
            <person name="de Hoog S."/>
            <person name="Gorbushina A."/>
            <person name="Stielow B."/>
            <person name="Teixiera M."/>
            <person name="Abouelleil A."/>
            <person name="Chapman S.B."/>
            <person name="Priest M."/>
            <person name="Young S.K."/>
            <person name="Wortman J."/>
            <person name="Nusbaum C."/>
            <person name="Birren B."/>
        </authorList>
    </citation>
    <scope>NUCLEOTIDE SEQUENCE [LARGE SCALE GENOMIC DNA]</scope>
    <source>
        <strain evidence="5 6">CBS 43764</strain>
    </source>
</reference>
<keyword evidence="6" id="KW-1185">Reference proteome</keyword>
<dbReference type="InterPro" id="IPR020904">
    <property type="entry name" value="Sc_DH/Rdtase_CS"/>
</dbReference>
<feature type="compositionally biased region" description="Polar residues" evidence="4">
    <location>
        <begin position="42"/>
        <end position="64"/>
    </location>
</feature>
<dbReference type="GO" id="GO:0050664">
    <property type="term" value="F:oxidoreductase activity, acting on NAD(P)H, oxygen as acceptor"/>
    <property type="evidence" value="ECO:0007669"/>
    <property type="project" value="TreeGrafter"/>
</dbReference>
<sequence length="341" mass="37163">MSSRAVSKFALPAKSLQTRGRPRTASTARVIPHVPKQRSYGGISSSIDKQRIDSNTPQRSQPSISERLPDPHKARYRLREFELADRVFIVTGGGGGLGLTIAEALVEAGGQVYCLDRKDCPGPEFVDVQERLAPVYGGALRYRRIDVRNADMVEEAFSGIASKHGRLDGMVAAAGIQDVKRAVDFRPHEIDRILEVNFRGVYASAVSCARQMIRYEVPGSVLLVASMSGMVANRGFTTSVYNASKAAVVQLSRSLAMEWGQVVHGKPIRVNALCPGNIVTPMVEKNFKDQPGLREAWESQNMLGRISDAREYRGAALFALSDASSFMTGSSLVIDGGYTAW</sequence>
<evidence type="ECO:0000256" key="4">
    <source>
        <dbReference type="SAM" id="MobiDB-lite"/>
    </source>
</evidence>
<dbReference type="FunFam" id="3.40.50.720:FF:000245">
    <property type="entry name" value="Short chain dehydrogenase, putative"/>
    <property type="match status" value="1"/>
</dbReference>
<keyword evidence="2" id="KW-0521">NADP</keyword>
<dbReference type="PANTHER" id="PTHR43008:SF10">
    <property type="entry name" value="CHAIN DEHYDROGENASE_OXIDOREDUCTASE, PUTATIVE (AFU_ORTHOLOGUE AFUA_2G15740)-RELATED"/>
    <property type="match status" value="1"/>
</dbReference>